<dbReference type="PANTHER" id="PTHR42852:SF6">
    <property type="entry name" value="THIOL:DISULFIDE INTERCHANGE PROTEIN DSBE"/>
    <property type="match status" value="1"/>
</dbReference>
<dbReference type="PANTHER" id="PTHR42852">
    <property type="entry name" value="THIOL:DISULFIDE INTERCHANGE PROTEIN DSBE"/>
    <property type="match status" value="1"/>
</dbReference>
<keyword evidence="3" id="KW-1015">Disulfide bond</keyword>
<dbReference type="Proteomes" id="UP000885759">
    <property type="component" value="Unassembled WGS sequence"/>
</dbReference>
<dbReference type="CDD" id="cd02966">
    <property type="entry name" value="TlpA_like_family"/>
    <property type="match status" value="1"/>
</dbReference>
<proteinExistence type="predicted"/>
<dbReference type="InterPro" id="IPR000866">
    <property type="entry name" value="AhpC/TSA"/>
</dbReference>
<evidence type="ECO:0000256" key="2">
    <source>
        <dbReference type="ARBA" id="ARBA00022748"/>
    </source>
</evidence>
<dbReference type="InterPro" id="IPR036249">
    <property type="entry name" value="Thioredoxin-like_sf"/>
</dbReference>
<keyword evidence="4" id="KW-0676">Redox-active center</keyword>
<dbReference type="GO" id="GO:0030313">
    <property type="term" value="C:cell envelope"/>
    <property type="evidence" value="ECO:0007669"/>
    <property type="project" value="UniProtKB-SubCell"/>
</dbReference>
<feature type="domain" description="Thioredoxin" evidence="5">
    <location>
        <begin position="33"/>
        <end position="178"/>
    </location>
</feature>
<evidence type="ECO:0000259" key="5">
    <source>
        <dbReference type="PROSITE" id="PS51352"/>
    </source>
</evidence>
<evidence type="ECO:0000256" key="1">
    <source>
        <dbReference type="ARBA" id="ARBA00004196"/>
    </source>
</evidence>
<dbReference type="GO" id="GO:0016209">
    <property type="term" value="F:antioxidant activity"/>
    <property type="evidence" value="ECO:0007669"/>
    <property type="project" value="InterPro"/>
</dbReference>
<dbReference type="EMBL" id="DRPZ01000049">
    <property type="protein sequence ID" value="HGY08768.1"/>
    <property type="molecule type" value="Genomic_DNA"/>
</dbReference>
<comment type="caution">
    <text evidence="6">The sequence shown here is derived from an EMBL/GenBank/DDBJ whole genome shotgun (WGS) entry which is preliminary data.</text>
</comment>
<evidence type="ECO:0000256" key="4">
    <source>
        <dbReference type="ARBA" id="ARBA00023284"/>
    </source>
</evidence>
<evidence type="ECO:0000313" key="6">
    <source>
        <dbReference type="EMBL" id="HGY08768.1"/>
    </source>
</evidence>
<organism evidence="6">
    <name type="scientific">Oceanithermus profundus</name>
    <dbReference type="NCBI Taxonomy" id="187137"/>
    <lineage>
        <taxon>Bacteria</taxon>
        <taxon>Thermotogati</taxon>
        <taxon>Deinococcota</taxon>
        <taxon>Deinococci</taxon>
        <taxon>Thermales</taxon>
        <taxon>Thermaceae</taxon>
        <taxon>Oceanithermus</taxon>
    </lineage>
</organism>
<dbReference type="InterPro" id="IPR050553">
    <property type="entry name" value="Thioredoxin_ResA/DsbE_sf"/>
</dbReference>
<dbReference type="Gene3D" id="3.40.30.10">
    <property type="entry name" value="Glutaredoxin"/>
    <property type="match status" value="1"/>
</dbReference>
<dbReference type="PROSITE" id="PS51352">
    <property type="entry name" value="THIOREDOXIN_2"/>
    <property type="match status" value="1"/>
</dbReference>
<dbReference type="GO" id="GO:0016491">
    <property type="term" value="F:oxidoreductase activity"/>
    <property type="evidence" value="ECO:0007669"/>
    <property type="project" value="InterPro"/>
</dbReference>
<dbReference type="GO" id="GO:0017004">
    <property type="term" value="P:cytochrome complex assembly"/>
    <property type="evidence" value="ECO:0007669"/>
    <property type="project" value="UniProtKB-KW"/>
</dbReference>
<dbReference type="AlphaFoldDB" id="A0A7C4V4R5"/>
<sequence>MRTVAGILVALAIGAILWWGMQTKDERSELPSALAGRPAPAFALEPLPSFRERWGGELDLADYLGKQPIVLNFWASWCYPACYEEAPILEAAWRRWGDRVLFVGVNTQDEIDKAEKFVTQFGLSFPNVYDPRGKVGIDYGMYGVPETFAISADGRVVRRHAGSIDATQLEAMIREVLP</sequence>
<gene>
    <name evidence="6" type="ORF">ENK37_01755</name>
</gene>
<comment type="subcellular location">
    <subcellularLocation>
        <location evidence="1">Cell envelope</location>
    </subcellularLocation>
</comment>
<dbReference type="Pfam" id="PF00578">
    <property type="entry name" value="AhpC-TSA"/>
    <property type="match status" value="1"/>
</dbReference>
<dbReference type="SUPFAM" id="SSF52833">
    <property type="entry name" value="Thioredoxin-like"/>
    <property type="match status" value="1"/>
</dbReference>
<name>A0A7C4V4R5_9DEIN</name>
<keyword evidence="2" id="KW-0201">Cytochrome c-type biogenesis</keyword>
<evidence type="ECO:0000256" key="3">
    <source>
        <dbReference type="ARBA" id="ARBA00023157"/>
    </source>
</evidence>
<dbReference type="InterPro" id="IPR013766">
    <property type="entry name" value="Thioredoxin_domain"/>
</dbReference>
<accession>A0A7C4V4R5</accession>
<protein>
    <submittedName>
        <fullName evidence="6">TlpA family protein disulfide reductase</fullName>
    </submittedName>
</protein>
<reference evidence="6" key="1">
    <citation type="journal article" date="2020" name="mSystems">
        <title>Genome- and Community-Level Interaction Insights into Carbon Utilization and Element Cycling Functions of Hydrothermarchaeota in Hydrothermal Sediment.</title>
        <authorList>
            <person name="Zhou Z."/>
            <person name="Liu Y."/>
            <person name="Xu W."/>
            <person name="Pan J."/>
            <person name="Luo Z.H."/>
            <person name="Li M."/>
        </authorList>
    </citation>
    <scope>NUCLEOTIDE SEQUENCE [LARGE SCALE GENOMIC DNA]</scope>
    <source>
        <strain evidence="6">HyVt-570</strain>
    </source>
</reference>